<name>X1QYX9_9ZZZZ</name>
<comment type="caution">
    <text evidence="1">The sequence shown here is derived from an EMBL/GenBank/DDBJ whole genome shotgun (WGS) entry which is preliminary data.</text>
</comment>
<accession>X1QYX9</accession>
<proteinExistence type="predicted"/>
<evidence type="ECO:0000313" key="1">
    <source>
        <dbReference type="EMBL" id="GAI73787.1"/>
    </source>
</evidence>
<dbReference type="AlphaFoldDB" id="X1QYX9"/>
<dbReference type="EMBL" id="BARW01014191">
    <property type="protein sequence ID" value="GAI73787.1"/>
    <property type="molecule type" value="Genomic_DNA"/>
</dbReference>
<protein>
    <submittedName>
        <fullName evidence="1">Uncharacterized protein</fullName>
    </submittedName>
</protein>
<organism evidence="1">
    <name type="scientific">marine sediment metagenome</name>
    <dbReference type="NCBI Taxonomy" id="412755"/>
    <lineage>
        <taxon>unclassified sequences</taxon>
        <taxon>metagenomes</taxon>
        <taxon>ecological metagenomes</taxon>
    </lineage>
</organism>
<feature type="non-terminal residue" evidence="1">
    <location>
        <position position="1"/>
    </location>
</feature>
<gene>
    <name evidence="1" type="ORF">S12H4_25370</name>
</gene>
<sequence length="36" mass="4070">SLFIFNITSLDKTNIIIALQLVLPNTFNREMFASIA</sequence>
<reference evidence="1" key="1">
    <citation type="journal article" date="2014" name="Front. Microbiol.">
        <title>High frequency of phylogenetically diverse reductive dehalogenase-homologous genes in deep subseafloor sedimentary metagenomes.</title>
        <authorList>
            <person name="Kawai M."/>
            <person name="Futagami T."/>
            <person name="Toyoda A."/>
            <person name="Takaki Y."/>
            <person name="Nishi S."/>
            <person name="Hori S."/>
            <person name="Arai W."/>
            <person name="Tsubouchi T."/>
            <person name="Morono Y."/>
            <person name="Uchiyama I."/>
            <person name="Ito T."/>
            <person name="Fujiyama A."/>
            <person name="Inagaki F."/>
            <person name="Takami H."/>
        </authorList>
    </citation>
    <scope>NUCLEOTIDE SEQUENCE</scope>
    <source>
        <strain evidence="1">Expedition CK06-06</strain>
    </source>
</reference>